<reference evidence="15 16" key="1">
    <citation type="submission" date="2017-09" db="EMBL/GenBank/DDBJ databases">
        <authorList>
            <person name="Ehlers B."/>
            <person name="Leendertz F.H."/>
        </authorList>
    </citation>
    <scope>NUCLEOTIDE SEQUENCE [LARGE SCALE GENOMIC DNA]</scope>
    <source>
        <strain evidence="15 16">USBA 140</strain>
    </source>
</reference>
<evidence type="ECO:0000256" key="11">
    <source>
        <dbReference type="ARBA" id="ARBA00023157"/>
    </source>
</evidence>
<keyword evidence="16" id="KW-1185">Reference proteome</keyword>
<sequence length="355" mass="37204">MPSPRASLFVTTALAAAAFLPAAALAEVPKVVTTVKPLHSLAAAVMQGVGEPELLLPPGASPHDYALKPSDARALDQADVVFWVGAPLEAFLTKPVQSLAGDARVVALASAPGLTLLPTRVGGAWEAHAHEHDDHAHDDEHGHADAHDHEKAHPAGHDEHGHDHDHIDPLPALDADAAELPPNTDAHVWLDPDNAAVIARTMAGVLAEADAANAATYRANAEAVAERIAALTQELTVRLQPVAGVPYVVFHDAYQYLEHDVGLTPVGSITVEPGRPVGARRIAELRDKVTDLKATCVFAEPQFEPRLVATITEGTAARAGVLDPLGTDIPPGPGMYEALMRGMADSLLECLAPKG</sequence>
<evidence type="ECO:0000313" key="15">
    <source>
        <dbReference type="EMBL" id="SOD97078.1"/>
    </source>
</evidence>
<dbReference type="PANTHER" id="PTHR42953:SF3">
    <property type="entry name" value="HIGH-AFFINITY ZINC UPTAKE SYSTEM PROTEIN ZNUA"/>
    <property type="match status" value="1"/>
</dbReference>
<dbReference type="AlphaFoldDB" id="A0A286GNG9"/>
<accession>A0A286GNG9</accession>
<keyword evidence="9" id="KW-0864">Zinc transport</keyword>
<evidence type="ECO:0000256" key="2">
    <source>
        <dbReference type="ARBA" id="ARBA00011028"/>
    </source>
</evidence>
<evidence type="ECO:0000256" key="5">
    <source>
        <dbReference type="ARBA" id="ARBA00022723"/>
    </source>
</evidence>
<proteinExistence type="inferred from homology"/>
<evidence type="ECO:0000256" key="12">
    <source>
        <dbReference type="RuleBase" id="RU003512"/>
    </source>
</evidence>
<feature type="chain" id="PRO_5012673774" description="High-affinity zinc uptake system protein ZnuA" evidence="14">
    <location>
        <begin position="27"/>
        <end position="355"/>
    </location>
</feature>
<evidence type="ECO:0000256" key="3">
    <source>
        <dbReference type="ARBA" id="ARBA00015915"/>
    </source>
</evidence>
<dbReference type="CDD" id="cd01019">
    <property type="entry name" value="ZnuA"/>
    <property type="match status" value="1"/>
</dbReference>
<dbReference type="InterPro" id="IPR050492">
    <property type="entry name" value="Bact_metal-bind_prot9"/>
</dbReference>
<keyword evidence="6 14" id="KW-0732">Signal</keyword>
<dbReference type="EMBL" id="OCNJ01000006">
    <property type="protein sequence ID" value="SOD97078.1"/>
    <property type="molecule type" value="Genomic_DNA"/>
</dbReference>
<keyword evidence="7" id="KW-0574">Periplasm</keyword>
<dbReference type="GO" id="GO:0042597">
    <property type="term" value="C:periplasmic space"/>
    <property type="evidence" value="ECO:0007669"/>
    <property type="project" value="UniProtKB-SubCell"/>
</dbReference>
<organism evidence="15 16">
    <name type="scientific">Caenispirillum bisanense</name>
    <dbReference type="NCBI Taxonomy" id="414052"/>
    <lineage>
        <taxon>Bacteria</taxon>
        <taxon>Pseudomonadati</taxon>
        <taxon>Pseudomonadota</taxon>
        <taxon>Alphaproteobacteria</taxon>
        <taxon>Rhodospirillales</taxon>
        <taxon>Novispirillaceae</taxon>
        <taxon>Caenispirillum</taxon>
    </lineage>
</organism>
<evidence type="ECO:0000256" key="9">
    <source>
        <dbReference type="ARBA" id="ARBA00022906"/>
    </source>
</evidence>
<dbReference type="PRINTS" id="PR00690">
    <property type="entry name" value="ADHESNFAMILY"/>
</dbReference>
<comment type="subcellular location">
    <subcellularLocation>
        <location evidence="1">Periplasm</location>
    </subcellularLocation>
</comment>
<evidence type="ECO:0000256" key="6">
    <source>
        <dbReference type="ARBA" id="ARBA00022729"/>
    </source>
</evidence>
<dbReference type="InterPro" id="IPR006127">
    <property type="entry name" value="ZnuA-like"/>
</dbReference>
<name>A0A286GNG9_9PROT</name>
<protein>
    <recommendedName>
        <fullName evidence="3">High-affinity zinc uptake system protein ZnuA</fullName>
    </recommendedName>
</protein>
<dbReference type="GO" id="GO:0046872">
    <property type="term" value="F:metal ion binding"/>
    <property type="evidence" value="ECO:0007669"/>
    <property type="project" value="UniProtKB-KW"/>
</dbReference>
<evidence type="ECO:0000256" key="8">
    <source>
        <dbReference type="ARBA" id="ARBA00022833"/>
    </source>
</evidence>
<keyword evidence="5" id="KW-0479">Metal-binding</keyword>
<keyword evidence="11" id="KW-1015">Disulfide bond</keyword>
<evidence type="ECO:0000256" key="14">
    <source>
        <dbReference type="SAM" id="SignalP"/>
    </source>
</evidence>
<dbReference type="GO" id="GO:0007155">
    <property type="term" value="P:cell adhesion"/>
    <property type="evidence" value="ECO:0007669"/>
    <property type="project" value="InterPro"/>
</dbReference>
<dbReference type="OrthoDB" id="7346865at2"/>
<evidence type="ECO:0000256" key="1">
    <source>
        <dbReference type="ARBA" id="ARBA00004418"/>
    </source>
</evidence>
<keyword evidence="4 12" id="KW-0813">Transport</keyword>
<keyword evidence="10" id="KW-0406">Ion transport</keyword>
<dbReference type="Proteomes" id="UP000219621">
    <property type="component" value="Unassembled WGS sequence"/>
</dbReference>
<keyword evidence="8" id="KW-0862">Zinc</keyword>
<gene>
    <name evidence="15" type="ORF">SAMN05421508_106239</name>
</gene>
<dbReference type="GO" id="GO:0006829">
    <property type="term" value="P:zinc ion transport"/>
    <property type="evidence" value="ECO:0007669"/>
    <property type="project" value="UniProtKB-KW"/>
</dbReference>
<dbReference type="Gene3D" id="3.40.50.1980">
    <property type="entry name" value="Nitrogenase molybdenum iron protein domain"/>
    <property type="match status" value="2"/>
</dbReference>
<feature type="signal peptide" evidence="14">
    <location>
        <begin position="1"/>
        <end position="26"/>
    </location>
</feature>
<evidence type="ECO:0000256" key="13">
    <source>
        <dbReference type="SAM" id="MobiDB-lite"/>
    </source>
</evidence>
<feature type="region of interest" description="Disordered" evidence="13">
    <location>
        <begin position="132"/>
        <end position="170"/>
    </location>
</feature>
<dbReference type="PANTHER" id="PTHR42953">
    <property type="entry name" value="HIGH-AFFINITY ZINC UPTAKE SYSTEM PROTEIN ZNUA-RELATED"/>
    <property type="match status" value="1"/>
</dbReference>
<evidence type="ECO:0000256" key="10">
    <source>
        <dbReference type="ARBA" id="ARBA00023065"/>
    </source>
</evidence>
<feature type="compositionally biased region" description="Basic and acidic residues" evidence="13">
    <location>
        <begin position="132"/>
        <end position="168"/>
    </location>
</feature>
<dbReference type="InterPro" id="IPR035520">
    <property type="entry name" value="ZnuA"/>
</dbReference>
<evidence type="ECO:0000256" key="4">
    <source>
        <dbReference type="ARBA" id="ARBA00022448"/>
    </source>
</evidence>
<evidence type="ECO:0000256" key="7">
    <source>
        <dbReference type="ARBA" id="ARBA00022764"/>
    </source>
</evidence>
<comment type="similarity">
    <text evidence="2 12">Belongs to the bacterial solute-binding protein 9 family.</text>
</comment>
<evidence type="ECO:0000313" key="16">
    <source>
        <dbReference type="Proteomes" id="UP000219621"/>
    </source>
</evidence>
<dbReference type="InterPro" id="IPR006128">
    <property type="entry name" value="Lipoprotein_PsaA-like"/>
</dbReference>
<dbReference type="Pfam" id="PF01297">
    <property type="entry name" value="ZnuA"/>
    <property type="match status" value="1"/>
</dbReference>
<dbReference type="RefSeq" id="WP_097279995.1">
    <property type="nucleotide sequence ID" value="NZ_OCNJ01000006.1"/>
</dbReference>
<dbReference type="SUPFAM" id="SSF53807">
    <property type="entry name" value="Helical backbone' metal receptor"/>
    <property type="match status" value="1"/>
</dbReference>